<reference evidence="3 4" key="1">
    <citation type="journal article" date="2015" name="Nature">
        <title>rRNA introns, odd ribosomes, and small enigmatic genomes across a large radiation of phyla.</title>
        <authorList>
            <person name="Brown C.T."/>
            <person name="Hug L.A."/>
            <person name="Thomas B.C."/>
            <person name="Sharon I."/>
            <person name="Castelle C.J."/>
            <person name="Singh A."/>
            <person name="Wilkins M.J."/>
            <person name="Williams K.H."/>
            <person name="Banfield J.F."/>
        </authorList>
    </citation>
    <scope>NUCLEOTIDE SEQUENCE [LARGE SCALE GENOMIC DNA]</scope>
</reference>
<comment type="caution">
    <text evidence="3">The sequence shown here is derived from an EMBL/GenBank/DDBJ whole genome shotgun (WGS) entry which is preliminary data.</text>
</comment>
<dbReference type="AlphaFoldDB" id="A0A0G1N6V3"/>
<keyword evidence="3" id="KW-0808">Transferase</keyword>
<sequence>MEFPTVNKVLEEVDSSLNGKIQVIRTLGLGTCLKVDNLTQSGGIVDGFWRQLLGRVKKEKREVKDCLVLGLGGGSAAMRVKALWPQAEVTGVDVDPLMIKLGRKYLGLTGVKVVIEDASNFTINAHRKSQKYDLILVDVYLGSNYPPEFERDDFLNRIKSLLTPNGLAVFNRLYYGEKRPAAMRFGTKLEKVFARVDYIFPEANVMFVCSATIE</sequence>
<dbReference type="Gene3D" id="3.40.50.150">
    <property type="entry name" value="Vaccinia Virus protein VP39"/>
    <property type="match status" value="1"/>
</dbReference>
<evidence type="ECO:0000313" key="3">
    <source>
        <dbReference type="EMBL" id="KKU16052.1"/>
    </source>
</evidence>
<evidence type="ECO:0000259" key="2">
    <source>
        <dbReference type="Pfam" id="PF13649"/>
    </source>
</evidence>
<dbReference type="PANTHER" id="PTHR43317">
    <property type="entry name" value="THERMOSPERMINE SYNTHASE ACAULIS5"/>
    <property type="match status" value="1"/>
</dbReference>
<dbReference type="GO" id="GO:0008168">
    <property type="term" value="F:methyltransferase activity"/>
    <property type="evidence" value="ECO:0007669"/>
    <property type="project" value="UniProtKB-KW"/>
</dbReference>
<feature type="domain" description="Methyltransferase" evidence="2">
    <location>
        <begin position="67"/>
        <end position="166"/>
    </location>
</feature>
<dbReference type="InterPro" id="IPR041698">
    <property type="entry name" value="Methyltransf_25"/>
</dbReference>
<keyword evidence="3" id="KW-0489">Methyltransferase</keyword>
<organism evidence="3 4">
    <name type="scientific">Candidatus Woesebacteria bacterium GW2011_GWC2_45_9</name>
    <dbReference type="NCBI Taxonomy" id="1618589"/>
    <lineage>
        <taxon>Bacteria</taxon>
        <taxon>Candidatus Woeseibacteriota</taxon>
    </lineage>
</organism>
<dbReference type="STRING" id="1618589.UX25_C0046G0011"/>
<dbReference type="EMBL" id="LCLM01000046">
    <property type="protein sequence ID" value="KKU16052.1"/>
    <property type="molecule type" value="Genomic_DNA"/>
</dbReference>
<dbReference type="GO" id="GO:0006596">
    <property type="term" value="P:polyamine biosynthetic process"/>
    <property type="evidence" value="ECO:0007669"/>
    <property type="project" value="UniProtKB-KW"/>
</dbReference>
<gene>
    <name evidence="3" type="ORF">UX25_C0046G0011</name>
</gene>
<dbReference type="PATRIC" id="fig|1618589.3.peg.642"/>
<evidence type="ECO:0000256" key="1">
    <source>
        <dbReference type="ARBA" id="ARBA00023115"/>
    </source>
</evidence>
<dbReference type="SUPFAM" id="SSF53335">
    <property type="entry name" value="S-adenosyl-L-methionine-dependent methyltransferases"/>
    <property type="match status" value="1"/>
</dbReference>
<name>A0A0G1N6V3_9BACT</name>
<dbReference type="CDD" id="cd02440">
    <property type="entry name" value="AdoMet_MTases"/>
    <property type="match status" value="1"/>
</dbReference>
<evidence type="ECO:0000313" key="4">
    <source>
        <dbReference type="Proteomes" id="UP000034922"/>
    </source>
</evidence>
<keyword evidence="1" id="KW-0620">Polyamine biosynthesis</keyword>
<proteinExistence type="predicted"/>
<dbReference type="GO" id="GO:0032259">
    <property type="term" value="P:methylation"/>
    <property type="evidence" value="ECO:0007669"/>
    <property type="project" value="UniProtKB-KW"/>
</dbReference>
<dbReference type="InterPro" id="IPR029063">
    <property type="entry name" value="SAM-dependent_MTases_sf"/>
</dbReference>
<accession>A0A0G1N6V3</accession>
<dbReference type="Pfam" id="PF13649">
    <property type="entry name" value="Methyltransf_25"/>
    <property type="match status" value="1"/>
</dbReference>
<dbReference type="Proteomes" id="UP000034922">
    <property type="component" value="Unassembled WGS sequence"/>
</dbReference>
<dbReference type="PANTHER" id="PTHR43317:SF1">
    <property type="entry name" value="THERMOSPERMINE SYNTHASE ACAULIS5"/>
    <property type="match status" value="1"/>
</dbReference>
<protein>
    <submittedName>
        <fullName evidence="3">Methyltransferase-like protein 13</fullName>
    </submittedName>
</protein>